<dbReference type="GO" id="GO:0004181">
    <property type="term" value="F:metallocarboxypeptidase activity"/>
    <property type="evidence" value="ECO:0007669"/>
    <property type="project" value="UniProtKB-UniRule"/>
</dbReference>
<dbReference type="PANTHER" id="PTHR34217">
    <property type="entry name" value="METAL-DEPENDENT CARBOXYPEPTIDASE"/>
    <property type="match status" value="1"/>
</dbReference>
<dbReference type="PRINTS" id="PR00998">
    <property type="entry name" value="CRBOXYPTASET"/>
</dbReference>
<dbReference type="Gene3D" id="1.10.1370.30">
    <property type="match status" value="1"/>
</dbReference>
<dbReference type="PANTHER" id="PTHR34217:SF1">
    <property type="entry name" value="CARBOXYPEPTIDASE 1"/>
    <property type="match status" value="1"/>
</dbReference>
<comment type="catalytic activity">
    <reaction evidence="1">
        <text>Release of a C-terminal amino acid with broad specificity, except for -Pro.</text>
        <dbReference type="EC" id="3.4.17.19"/>
    </reaction>
</comment>
<dbReference type="InterPro" id="IPR001333">
    <property type="entry name" value="Peptidase_M32_Taq"/>
</dbReference>
<dbReference type="AlphaFoldDB" id="A0A517TSW9"/>
<protein>
    <recommendedName>
        <fullName evidence="1">Metal-dependent carboxypeptidase</fullName>
        <ecNumber evidence="1">3.4.17.19</ecNumber>
    </recommendedName>
</protein>
<keyword evidence="2" id="KW-0862">Zinc</keyword>
<evidence type="ECO:0000313" key="4">
    <source>
        <dbReference type="EMBL" id="QDT71442.1"/>
    </source>
</evidence>
<dbReference type="EC" id="3.4.17.19" evidence="1"/>
<evidence type="ECO:0000256" key="3">
    <source>
        <dbReference type="PIRSR" id="PIRSR006615-2"/>
    </source>
</evidence>
<keyword evidence="5" id="KW-1185">Reference proteome</keyword>
<name>A0A517TSW9_9BACT</name>
<keyword evidence="1" id="KW-0645">Protease</keyword>
<keyword evidence="1 4" id="KW-0121">Carboxypeptidase</keyword>
<gene>
    <name evidence="4" type="ORF">I41_05990</name>
</gene>
<comment type="cofactor">
    <cofactor evidence="2">
        <name>Zn(2+)</name>
        <dbReference type="ChEBI" id="CHEBI:29105"/>
    </cofactor>
    <text evidence="2">Binds 1 zinc ion per subunit.</text>
</comment>
<keyword evidence="1" id="KW-0482">Metalloprotease</keyword>
<organism evidence="4 5">
    <name type="scientific">Lacipirellula limnantheis</name>
    <dbReference type="NCBI Taxonomy" id="2528024"/>
    <lineage>
        <taxon>Bacteria</taxon>
        <taxon>Pseudomonadati</taxon>
        <taxon>Planctomycetota</taxon>
        <taxon>Planctomycetia</taxon>
        <taxon>Pirellulales</taxon>
        <taxon>Lacipirellulaceae</taxon>
        <taxon>Lacipirellula</taxon>
    </lineage>
</organism>
<feature type="binding site" evidence="2">
    <location>
        <position position="273"/>
    </location>
    <ligand>
        <name>Zn(2+)</name>
        <dbReference type="ChEBI" id="CHEBI:29105"/>
        <note>catalytic</note>
    </ligand>
</feature>
<dbReference type="RefSeq" id="WP_246133792.1">
    <property type="nucleotide sequence ID" value="NZ_CP036339.1"/>
</dbReference>
<dbReference type="SUPFAM" id="SSF55486">
    <property type="entry name" value="Metalloproteases ('zincins'), catalytic domain"/>
    <property type="match status" value="1"/>
</dbReference>
<dbReference type="GO" id="GO:0046872">
    <property type="term" value="F:metal ion binding"/>
    <property type="evidence" value="ECO:0007669"/>
    <property type="project" value="UniProtKB-KW"/>
</dbReference>
<evidence type="ECO:0000313" key="5">
    <source>
        <dbReference type="Proteomes" id="UP000317909"/>
    </source>
</evidence>
<feature type="binding site" evidence="2">
    <location>
        <position position="269"/>
    </location>
    <ligand>
        <name>Zn(2+)</name>
        <dbReference type="ChEBI" id="CHEBI:29105"/>
        <note>catalytic</note>
    </ligand>
</feature>
<comment type="similarity">
    <text evidence="1">Belongs to the peptidase M32 family.</text>
</comment>
<comment type="function">
    <text evidence="1">Broad specificity carboxypetidase that releases amino acids sequentially from the C-terminus, including neutral, aromatic, polar and basic residues.</text>
</comment>
<keyword evidence="1 4" id="KW-0378">Hydrolase</keyword>
<feature type="active site" description="Proton donor/acceptor" evidence="3">
    <location>
        <position position="270"/>
    </location>
</feature>
<dbReference type="GO" id="GO:0006508">
    <property type="term" value="P:proteolysis"/>
    <property type="evidence" value="ECO:0007669"/>
    <property type="project" value="UniProtKB-UniRule"/>
</dbReference>
<dbReference type="EMBL" id="CP036339">
    <property type="protein sequence ID" value="QDT71442.1"/>
    <property type="molecule type" value="Genomic_DNA"/>
</dbReference>
<accession>A0A517TSW9</accession>
<evidence type="ECO:0000256" key="2">
    <source>
        <dbReference type="PIRSR" id="PIRSR006615-1"/>
    </source>
</evidence>
<reference evidence="4 5" key="1">
    <citation type="submission" date="2019-02" db="EMBL/GenBank/DDBJ databases">
        <title>Deep-cultivation of Planctomycetes and their phenomic and genomic characterization uncovers novel biology.</title>
        <authorList>
            <person name="Wiegand S."/>
            <person name="Jogler M."/>
            <person name="Boedeker C."/>
            <person name="Pinto D."/>
            <person name="Vollmers J."/>
            <person name="Rivas-Marin E."/>
            <person name="Kohn T."/>
            <person name="Peeters S.H."/>
            <person name="Heuer A."/>
            <person name="Rast P."/>
            <person name="Oberbeckmann S."/>
            <person name="Bunk B."/>
            <person name="Jeske O."/>
            <person name="Meyerdierks A."/>
            <person name="Storesund J.E."/>
            <person name="Kallscheuer N."/>
            <person name="Luecker S."/>
            <person name="Lage O.M."/>
            <person name="Pohl T."/>
            <person name="Merkel B.J."/>
            <person name="Hornburger P."/>
            <person name="Mueller R.-W."/>
            <person name="Bruemmer F."/>
            <person name="Labrenz M."/>
            <person name="Spormann A.M."/>
            <person name="Op den Camp H."/>
            <person name="Overmann J."/>
            <person name="Amann R."/>
            <person name="Jetten M.S.M."/>
            <person name="Mascher T."/>
            <person name="Medema M.H."/>
            <person name="Devos D.P."/>
            <person name="Kaster A.-K."/>
            <person name="Ovreas L."/>
            <person name="Rohde M."/>
            <person name="Galperin M.Y."/>
            <person name="Jogler C."/>
        </authorList>
    </citation>
    <scope>NUCLEOTIDE SEQUENCE [LARGE SCALE GENOMIC DNA]</scope>
    <source>
        <strain evidence="4 5">I41</strain>
    </source>
</reference>
<evidence type="ECO:0000256" key="1">
    <source>
        <dbReference type="PIRNR" id="PIRNR006615"/>
    </source>
</evidence>
<dbReference type="PROSITE" id="PS52034">
    <property type="entry name" value="PEPTIDASE_M32"/>
    <property type="match status" value="1"/>
</dbReference>
<feature type="binding site" evidence="2">
    <location>
        <position position="299"/>
    </location>
    <ligand>
        <name>Zn(2+)</name>
        <dbReference type="ChEBI" id="CHEBI:29105"/>
        <note>catalytic</note>
    </ligand>
</feature>
<dbReference type="Proteomes" id="UP000317909">
    <property type="component" value="Chromosome"/>
</dbReference>
<proteinExistence type="inferred from homology"/>
<sequence length="504" mass="55894">MPANHTAAYESLCSNARETAKLASIMGLLEWDERTKMPPAGGDYRAEQISYLAGEIHKRQTNPAVGEWLAALADSPLAADRHSESGTVIRQLQRQYDKKTKLPQSLVEELSRTAVLGQQMWVEARKADDFAKFRPLLEKTVELKRQEAAAIGFAVTPYDALLDDYEPGATTAEVGPALAGLRDALTPLVEQIVGSSRKPDGELLKKEFPLDAQEAFGKAASAAIGFDYEAGRLDVTDHPFCAGAGPRDQRITTRYNLHDFGDAFFSILHEAGHGLYEQGLPADQFGLPTGEAVSLGIHESQSRMWENQVGRSRAFWEHFLPQAQTAFASLKGVSLDAFYGAINEVRPSLIRVDADEVTYNLHILIRFELERALIEGDLQPAELPGAWNEKYQRYLGITPPNDADGVLQDVHWSAGLFGYFPTYSLGNLYAGQFFAQANKDLGDLPAAFRRGEFRPLLDWLRQQIHAHGQRWSAGELALQITGRPLSHAPWIEQMRAKYGELYGL</sequence>
<dbReference type="PIRSF" id="PIRSF006615">
    <property type="entry name" value="Zn_crbxpep_Taq"/>
    <property type="match status" value="1"/>
</dbReference>
<dbReference type="CDD" id="cd06460">
    <property type="entry name" value="M32_Taq"/>
    <property type="match status" value="1"/>
</dbReference>
<keyword evidence="1 2" id="KW-0479">Metal-binding</keyword>
<dbReference type="KEGG" id="llh:I41_05990"/>
<dbReference type="Pfam" id="PF02074">
    <property type="entry name" value="Peptidase_M32"/>
    <property type="match status" value="1"/>
</dbReference>